<protein>
    <submittedName>
        <fullName evidence="2">Uncharacterized protein</fullName>
    </submittedName>
</protein>
<dbReference type="Proteomes" id="UP000317122">
    <property type="component" value="Unassembled WGS sequence"/>
</dbReference>
<evidence type="ECO:0000256" key="1">
    <source>
        <dbReference type="SAM" id="SignalP"/>
    </source>
</evidence>
<dbReference type="AlphaFoldDB" id="A0A562ME76"/>
<dbReference type="SUPFAM" id="SSF52096">
    <property type="entry name" value="ClpP/crotonase"/>
    <property type="match status" value="2"/>
</dbReference>
<reference evidence="2 3" key="1">
    <citation type="journal article" date="2015" name="Stand. Genomic Sci.">
        <title>Genomic Encyclopedia of Bacterial and Archaeal Type Strains, Phase III: the genomes of soil and plant-associated and newly described type strains.</title>
        <authorList>
            <person name="Whitman W.B."/>
            <person name="Woyke T."/>
            <person name="Klenk H.P."/>
            <person name="Zhou Y."/>
            <person name="Lilburn T.G."/>
            <person name="Beck B.J."/>
            <person name="De Vos P."/>
            <person name="Vandamme P."/>
            <person name="Eisen J.A."/>
            <person name="Garrity G."/>
            <person name="Hugenholtz P."/>
            <person name="Kyrpides N.C."/>
        </authorList>
    </citation>
    <scope>NUCLEOTIDE SEQUENCE [LARGE SCALE GENOMIC DNA]</scope>
    <source>
        <strain evidence="2 3">CGMCC 1.2546</strain>
    </source>
</reference>
<accession>A0A562ME76</accession>
<dbReference type="InterPro" id="IPR029045">
    <property type="entry name" value="ClpP/crotonase-like_dom_sf"/>
</dbReference>
<dbReference type="OrthoDB" id="5936191at2"/>
<organism evidence="2 3">
    <name type="scientific">Mesorhizobium tianshanense</name>
    <dbReference type="NCBI Taxonomy" id="39844"/>
    <lineage>
        <taxon>Bacteria</taxon>
        <taxon>Pseudomonadati</taxon>
        <taxon>Pseudomonadota</taxon>
        <taxon>Alphaproteobacteria</taxon>
        <taxon>Hyphomicrobiales</taxon>
        <taxon>Phyllobacteriaceae</taxon>
        <taxon>Mesorhizobium</taxon>
    </lineage>
</organism>
<dbReference type="EMBL" id="VLKT01000096">
    <property type="protein sequence ID" value="TWI18213.1"/>
    <property type="molecule type" value="Genomic_DNA"/>
</dbReference>
<evidence type="ECO:0000313" key="3">
    <source>
        <dbReference type="Proteomes" id="UP000317122"/>
    </source>
</evidence>
<comment type="caution">
    <text evidence="2">The sequence shown here is derived from an EMBL/GenBank/DDBJ whole genome shotgun (WGS) entry which is preliminary data.</text>
</comment>
<keyword evidence="3" id="KW-1185">Reference proteome</keyword>
<name>A0A562ME76_9HYPH</name>
<proteinExistence type="predicted"/>
<evidence type="ECO:0000313" key="2">
    <source>
        <dbReference type="EMBL" id="TWI18213.1"/>
    </source>
</evidence>
<sequence length="562" mass="60539">MVPWHRLNGQTWWSLRLICLASFLVMGHAAFAANTKKSASDLGSTMRFVIVRSSTPGCEPTCPEWISAEGSIEAGTPALFKRTLKALGGRKLPLVVDSPGGNVDAALALGRLIRKNKLDIAVGKTQFVGCLPDVKNCRENDGKGARYFGSPYAAGAICNSACPLMFAGGIRRVVGQLAYLGVHQITTTYIRTKLQYRTTYRVVRGKKKVHSKKIVSRKDAGSYKTYEMSKATEKRLAAYLKEMGVGRDVLETMKNTPASSIHQLAPYDMLQAKLVTSLDAVDLLTAATLCKTDPVAANCREIPAPADNATKPAGDVMAYAKPAPAASVEPEAVRRDDVGDMRFVLVRGRSFLCDPNCPEWISAEGTISAHTPERLRQLLDTIGDRRLPVVVNSPGGDMLGALATGRLIRERKLDVAVARTDFIECEPDKADCTAEDGVYVGLTIDASGECGAACPIMLAGGVRRLVGPRAQVTVHSTGLEQQVKSYLRDMAIGPGLLAAMRSVPDSRHRQLEPAIMLKVGLTTGLESVDEFTGPTICKSEPMPENCRVMSTSEVHADAPVKL</sequence>
<dbReference type="Gene3D" id="3.90.226.10">
    <property type="entry name" value="2-enoyl-CoA Hydratase, Chain A, domain 1"/>
    <property type="match status" value="2"/>
</dbReference>
<feature type="signal peptide" evidence="1">
    <location>
        <begin position="1"/>
        <end position="32"/>
    </location>
</feature>
<feature type="chain" id="PRO_5022244915" evidence="1">
    <location>
        <begin position="33"/>
        <end position="562"/>
    </location>
</feature>
<gene>
    <name evidence="2" type="ORF">IQ26_07373</name>
</gene>
<keyword evidence="1" id="KW-0732">Signal</keyword>
<dbReference type="RefSeq" id="WP_145723282.1">
    <property type="nucleotide sequence ID" value="NZ_BSPF01000100.1"/>
</dbReference>